<accession>G0TTM1</accession>
<feature type="non-terminal residue" evidence="3">
    <location>
        <position position="1"/>
    </location>
</feature>
<keyword evidence="2" id="KW-0812">Transmembrane</keyword>
<dbReference type="AlphaFoldDB" id="G0TTM1"/>
<name>G0TTM1_TRYVY</name>
<gene>
    <name evidence="3" type="ORF">TVY486_0304730</name>
</gene>
<feature type="transmembrane region" description="Helical" evidence="2">
    <location>
        <begin position="73"/>
        <end position="94"/>
    </location>
</feature>
<organism evidence="3">
    <name type="scientific">Trypanosoma vivax (strain Y486)</name>
    <dbReference type="NCBI Taxonomy" id="1055687"/>
    <lineage>
        <taxon>Eukaryota</taxon>
        <taxon>Discoba</taxon>
        <taxon>Euglenozoa</taxon>
        <taxon>Kinetoplastea</taxon>
        <taxon>Metakinetoplastina</taxon>
        <taxon>Trypanosomatida</taxon>
        <taxon>Trypanosomatidae</taxon>
        <taxon>Trypanosoma</taxon>
        <taxon>Duttonella</taxon>
    </lineage>
</organism>
<proteinExistence type="predicted"/>
<sequence length="103" mass="11321">FPVESPSRASKSSSSRTRTHQQQVTQNPAAVATTNESGSEACRSGHDLKAEAREMEAILAGRPKASPSSDASWGMWAVIVILEVVIFVWFKWALDVYSFVSHR</sequence>
<reference evidence="3" key="1">
    <citation type="journal article" date="2012" name="Proc. Natl. Acad. Sci. U.S.A.">
        <title>Antigenic diversity is generated by distinct evolutionary mechanisms in African trypanosome species.</title>
        <authorList>
            <person name="Jackson A.P."/>
            <person name="Berry A."/>
            <person name="Aslett M."/>
            <person name="Allison H.C."/>
            <person name="Burton P."/>
            <person name="Vavrova-Anderson J."/>
            <person name="Brown R."/>
            <person name="Browne H."/>
            <person name="Corton N."/>
            <person name="Hauser H."/>
            <person name="Gamble J."/>
            <person name="Gilderthorp R."/>
            <person name="Marcello L."/>
            <person name="McQuillan J."/>
            <person name="Otto T.D."/>
            <person name="Quail M.A."/>
            <person name="Sanders M.J."/>
            <person name="van Tonder A."/>
            <person name="Ginger M.L."/>
            <person name="Field M.C."/>
            <person name="Barry J.D."/>
            <person name="Hertz-Fowler C."/>
            <person name="Berriman M."/>
        </authorList>
    </citation>
    <scope>NUCLEOTIDE SEQUENCE</scope>
    <source>
        <strain evidence="3">Y486</strain>
    </source>
</reference>
<evidence type="ECO:0000256" key="1">
    <source>
        <dbReference type="SAM" id="MobiDB-lite"/>
    </source>
</evidence>
<dbReference type="VEuPathDB" id="TriTrypDB:TvY486_0304730"/>
<evidence type="ECO:0000256" key="2">
    <source>
        <dbReference type="SAM" id="Phobius"/>
    </source>
</evidence>
<keyword evidence="2" id="KW-1133">Transmembrane helix</keyword>
<feature type="compositionally biased region" description="Low complexity" evidence="1">
    <location>
        <begin position="1"/>
        <end position="26"/>
    </location>
</feature>
<keyword evidence="2" id="KW-0472">Membrane</keyword>
<protein>
    <submittedName>
        <fullName evidence="3">Uncharacterized protein</fullName>
    </submittedName>
</protein>
<dbReference type="EMBL" id="HE573019">
    <property type="protein sequence ID" value="CCC47302.1"/>
    <property type="molecule type" value="Genomic_DNA"/>
</dbReference>
<feature type="region of interest" description="Disordered" evidence="1">
    <location>
        <begin position="1"/>
        <end position="44"/>
    </location>
</feature>
<evidence type="ECO:0000313" key="3">
    <source>
        <dbReference type="EMBL" id="CCC47302.1"/>
    </source>
</evidence>